<gene>
    <name evidence="2" type="ORF">Ddye_023692</name>
</gene>
<dbReference type="PANTHER" id="PTHR36071:SF1">
    <property type="entry name" value="DNA DOUBLE-STRAND BREAK REPAIR PROTEIN"/>
    <property type="match status" value="1"/>
</dbReference>
<feature type="region of interest" description="Disordered" evidence="1">
    <location>
        <begin position="453"/>
        <end position="478"/>
    </location>
</feature>
<dbReference type="PANTHER" id="PTHR36071">
    <property type="entry name" value="DNA DOUBLE-STRAND BREAK REPAIR PROTEIN"/>
    <property type="match status" value="1"/>
</dbReference>
<accession>A0AAD9TUE7</accession>
<name>A0AAD9TUE7_9ROSI</name>
<feature type="compositionally biased region" description="Acidic residues" evidence="1">
    <location>
        <begin position="453"/>
        <end position="464"/>
    </location>
</feature>
<keyword evidence="3" id="KW-1185">Reference proteome</keyword>
<sequence length="748" mass="84665">MEDSNFILTDCQSILSQIKDQDKQLQLKRRICREISRMLEFIVTVYLIHVTKSVERWLMGLPTSKSKRKQLRGPEFLKEYRSLPETMLRDDDIFYETLKTRVEESFGGCTAEREYNVVQNSSQLFDTRKIKRRLLSCLDALTNKGLFQVATILTAGSIKFEKTKQQLKKIIRESLLKDTKNQNHHWQKNVFKHLSLILDDQRNFRENCGKFLTATFQSHGAAASMVLDGLEDLPFQALIAIHRKLRGVQGVIPNLRCHRYGKSRAHIIDKVRKISKEMLSELGEGDELQEPLAKAMAVAGLSLKLKPGCQNSSDLGFYQFSPEIKSLQNEIVKAIWLLKTKVRFQELKTVQNLLDPNSDVSNGSLRTATKKMFIEYLFECSDMDTIPKSLLESLATINRSSRTAPYKCFPKEEIEGEVECVLSVSAQTKQIVWDLLPDHEFDQDFADAYMEELEESDDGDDCDSDNGGGSSDGDIDNDVEIKNSQSCWFSSLESDDLAEGFGDSVADNSGLPIFATSGNGSCAHLTPYRRVSSDSVKKLKREHLARVDSDLHGSISTPQILESKFHSGTNKMNINHYQVESKDNVCLSRAGANSFSSFATPKERLNSNSFGKHEAELNTTRDTRKSRDFFSSNILFEDTKFIPNKQRTRGNQYVTIQEVCDETSVVAYNLIGYMLEKFAQEEEVDLDRSGSSYLRSNSLIQEYTQVSGEKPTLSQQDVGTSVIVKMVEELLPSLPESGIEKLKKLMDA</sequence>
<reference evidence="2" key="1">
    <citation type="journal article" date="2023" name="Plant J.">
        <title>Genome sequences and population genomics provide insights into the demographic history, inbreeding, and mutation load of two 'living fossil' tree species of Dipteronia.</title>
        <authorList>
            <person name="Feng Y."/>
            <person name="Comes H.P."/>
            <person name="Chen J."/>
            <person name="Zhu S."/>
            <person name="Lu R."/>
            <person name="Zhang X."/>
            <person name="Li P."/>
            <person name="Qiu J."/>
            <person name="Olsen K.M."/>
            <person name="Qiu Y."/>
        </authorList>
    </citation>
    <scope>NUCLEOTIDE SEQUENCE</scope>
    <source>
        <strain evidence="2">KIB01</strain>
    </source>
</reference>
<protein>
    <submittedName>
        <fullName evidence="2">Uncharacterized protein</fullName>
    </submittedName>
</protein>
<evidence type="ECO:0000313" key="3">
    <source>
        <dbReference type="Proteomes" id="UP001280121"/>
    </source>
</evidence>
<evidence type="ECO:0000313" key="2">
    <source>
        <dbReference type="EMBL" id="KAK2641929.1"/>
    </source>
</evidence>
<dbReference type="Proteomes" id="UP001280121">
    <property type="component" value="Unassembled WGS sequence"/>
</dbReference>
<organism evidence="2 3">
    <name type="scientific">Dipteronia dyeriana</name>
    <dbReference type="NCBI Taxonomy" id="168575"/>
    <lineage>
        <taxon>Eukaryota</taxon>
        <taxon>Viridiplantae</taxon>
        <taxon>Streptophyta</taxon>
        <taxon>Embryophyta</taxon>
        <taxon>Tracheophyta</taxon>
        <taxon>Spermatophyta</taxon>
        <taxon>Magnoliopsida</taxon>
        <taxon>eudicotyledons</taxon>
        <taxon>Gunneridae</taxon>
        <taxon>Pentapetalae</taxon>
        <taxon>rosids</taxon>
        <taxon>malvids</taxon>
        <taxon>Sapindales</taxon>
        <taxon>Sapindaceae</taxon>
        <taxon>Hippocastanoideae</taxon>
        <taxon>Acereae</taxon>
        <taxon>Dipteronia</taxon>
    </lineage>
</organism>
<dbReference type="EMBL" id="JANJYI010000007">
    <property type="protein sequence ID" value="KAK2641929.1"/>
    <property type="molecule type" value="Genomic_DNA"/>
</dbReference>
<comment type="caution">
    <text evidence="2">The sequence shown here is derived from an EMBL/GenBank/DDBJ whole genome shotgun (WGS) entry which is preliminary data.</text>
</comment>
<proteinExistence type="predicted"/>
<dbReference type="AlphaFoldDB" id="A0AAD9TUE7"/>
<evidence type="ECO:0000256" key="1">
    <source>
        <dbReference type="SAM" id="MobiDB-lite"/>
    </source>
</evidence>